<reference evidence="1" key="1">
    <citation type="submission" date="2021-01" db="EMBL/GenBank/DDBJ databases">
        <title>Complete genome sequence of Clostridiales bacterium R-7.</title>
        <authorList>
            <person name="Mahoney-Kurpe S.C."/>
            <person name="Palevich N."/>
            <person name="Koike S."/>
            <person name="Moon C.D."/>
            <person name="Attwood G.T."/>
        </authorList>
    </citation>
    <scope>NUCLEOTIDE SEQUENCE</scope>
    <source>
        <strain evidence="1">R-7</strain>
    </source>
</reference>
<organism evidence="1 2">
    <name type="scientific">Aristaeella hokkaidonensis</name>
    <dbReference type="NCBI Taxonomy" id="3046382"/>
    <lineage>
        <taxon>Bacteria</taxon>
        <taxon>Bacillati</taxon>
        <taxon>Bacillota</taxon>
        <taxon>Clostridia</taxon>
        <taxon>Eubacteriales</taxon>
        <taxon>Aristaeellaceae</taxon>
        <taxon>Aristaeella</taxon>
    </lineage>
</organism>
<protein>
    <submittedName>
        <fullName evidence="1">Glycosyltransferase family 2 protein</fullName>
    </submittedName>
</protein>
<dbReference type="Proteomes" id="UP000682782">
    <property type="component" value="Chromosome"/>
</dbReference>
<sequence length="242" mass="26702">MKLLVIIPAYNERGSILSTVQDVRENCPEADCLVINDCSKDDTLKLLQEAGVPYLDLPVNLGIGGAVQSGYLYGVQHGYDIAVQFDGDGQHRAECIPSLIQPLTDDKTDMAVGSRFLDNSDRDGFKSSAIRRVGIRVLSFLILAVTGKRIKDATSGFRAVNRKLMEYYAENYAQDFPEPEAIVLALNNGYRVEEVPARMNERGSGESSIQALMTVYYMIKVSLAILVAGVHTPRKRRKGKKA</sequence>
<accession>A0AC61N106</accession>
<evidence type="ECO:0000313" key="1">
    <source>
        <dbReference type="EMBL" id="QUC66704.1"/>
    </source>
</evidence>
<name>A0AC61N106_9FIRM</name>
<gene>
    <name evidence="1" type="ORF">JYE49_12735</name>
</gene>
<proteinExistence type="predicted"/>
<evidence type="ECO:0000313" key="2">
    <source>
        <dbReference type="Proteomes" id="UP000682782"/>
    </source>
</evidence>
<dbReference type="EMBL" id="CP068393">
    <property type="protein sequence ID" value="QUC66704.1"/>
    <property type="molecule type" value="Genomic_DNA"/>
</dbReference>
<keyword evidence="2" id="KW-1185">Reference proteome</keyword>